<proteinExistence type="inferred from homology"/>
<dbReference type="EMBL" id="CAJVQA010004653">
    <property type="protein sequence ID" value="CAG8603512.1"/>
    <property type="molecule type" value="Genomic_DNA"/>
</dbReference>
<protein>
    <submittedName>
        <fullName evidence="2">1952_t:CDS:1</fullName>
    </submittedName>
</protein>
<dbReference type="InterPro" id="IPR006597">
    <property type="entry name" value="Sel1-like"/>
</dbReference>
<dbReference type="Pfam" id="PF08238">
    <property type="entry name" value="Sel1"/>
    <property type="match status" value="4"/>
</dbReference>
<dbReference type="Gene3D" id="1.25.40.10">
    <property type="entry name" value="Tetratricopeptide repeat domain"/>
    <property type="match status" value="1"/>
</dbReference>
<organism evidence="2 3">
    <name type="scientific">Cetraspora pellucida</name>
    <dbReference type="NCBI Taxonomy" id="1433469"/>
    <lineage>
        <taxon>Eukaryota</taxon>
        <taxon>Fungi</taxon>
        <taxon>Fungi incertae sedis</taxon>
        <taxon>Mucoromycota</taxon>
        <taxon>Glomeromycotina</taxon>
        <taxon>Glomeromycetes</taxon>
        <taxon>Diversisporales</taxon>
        <taxon>Gigasporaceae</taxon>
        <taxon>Cetraspora</taxon>
    </lineage>
</organism>
<dbReference type="InterPro" id="IPR011990">
    <property type="entry name" value="TPR-like_helical_dom_sf"/>
</dbReference>
<dbReference type="SMART" id="SM00671">
    <property type="entry name" value="SEL1"/>
    <property type="match status" value="4"/>
</dbReference>
<dbReference type="PANTHER" id="PTHR11102:SF160">
    <property type="entry name" value="ERAD-ASSOCIATED E3 UBIQUITIN-PROTEIN LIGASE COMPONENT HRD3"/>
    <property type="match status" value="1"/>
</dbReference>
<sequence>MAKQFNNFFEETYIKNLLCSSFETDLTALSSNSHKFFSRNYNKIVVISMISFSNNYTIKDFISDFRQYQKVDLHENILKFIGIIKQKCWRYGSNLRPTIQQVFKNLNDIHYNYEEIITEIVKNKEHKEKPISSIENSNTTSLLQHYNDLQYELIKELEIISSVITTLKKALIKNPVNSLNLSINIPKKIPSIITNQLYDNNLLRFLFNLNNLFILQFNIQGISEITSSSIVQCIRNSIINNGKYPPEVFNLYYNNQFRFCFTGIIGFFYEYGIGTNVDYYKAFDMYKKAADEFRFTYSLNKNDYFLITDDLLKSNQFIGLISLGILYIYGKGVLVNKQKAFQLFLKSVVRGSILGQCYIGDCYHYGYGVNVDHSQSFDWYFKSAKDGNARAQNAIGYSYQLGEKILKSNSLAFSWFIKSVENELGFILCLEMSAAKKKPVN</sequence>
<comment type="caution">
    <text evidence="2">The sequence shown here is derived from an EMBL/GenBank/DDBJ whole genome shotgun (WGS) entry which is preliminary data.</text>
</comment>
<dbReference type="PANTHER" id="PTHR11102">
    <property type="entry name" value="SEL-1-LIKE PROTEIN"/>
    <property type="match status" value="1"/>
</dbReference>
<dbReference type="Proteomes" id="UP000789759">
    <property type="component" value="Unassembled WGS sequence"/>
</dbReference>
<dbReference type="OrthoDB" id="2384430at2759"/>
<reference evidence="2" key="1">
    <citation type="submission" date="2021-06" db="EMBL/GenBank/DDBJ databases">
        <authorList>
            <person name="Kallberg Y."/>
            <person name="Tangrot J."/>
            <person name="Rosling A."/>
        </authorList>
    </citation>
    <scope>NUCLEOTIDE SEQUENCE</scope>
    <source>
        <strain evidence="2">FL966</strain>
    </source>
</reference>
<evidence type="ECO:0000313" key="2">
    <source>
        <dbReference type="EMBL" id="CAG8603512.1"/>
    </source>
</evidence>
<evidence type="ECO:0000256" key="1">
    <source>
        <dbReference type="ARBA" id="ARBA00038101"/>
    </source>
</evidence>
<evidence type="ECO:0000313" key="3">
    <source>
        <dbReference type="Proteomes" id="UP000789759"/>
    </source>
</evidence>
<name>A0A9N9CJ84_9GLOM</name>
<dbReference type="InterPro" id="IPR050767">
    <property type="entry name" value="Sel1_AlgK"/>
</dbReference>
<comment type="similarity">
    <text evidence="1">Belongs to the sel-1 family.</text>
</comment>
<dbReference type="SUPFAM" id="SSF81901">
    <property type="entry name" value="HCP-like"/>
    <property type="match status" value="1"/>
</dbReference>
<dbReference type="AlphaFoldDB" id="A0A9N9CJ84"/>
<keyword evidence="3" id="KW-1185">Reference proteome</keyword>
<accession>A0A9N9CJ84</accession>
<gene>
    <name evidence="2" type="ORF">CPELLU_LOCUS7109</name>
</gene>